<organism evidence="1 2">
    <name type="scientific">Thiomicrorhabdus heinhorstiae</name>
    <dbReference type="NCBI Taxonomy" id="2748010"/>
    <lineage>
        <taxon>Bacteria</taxon>
        <taxon>Pseudomonadati</taxon>
        <taxon>Pseudomonadota</taxon>
        <taxon>Gammaproteobacteria</taxon>
        <taxon>Thiotrichales</taxon>
        <taxon>Piscirickettsiaceae</taxon>
        <taxon>Thiomicrorhabdus</taxon>
    </lineage>
</organism>
<dbReference type="RefSeq" id="WP_185977719.1">
    <property type="nucleotide sequence ID" value="NZ_JACBGI020000004.1"/>
</dbReference>
<dbReference type="EMBL" id="JACBGI020000004">
    <property type="protein sequence ID" value="MBF6057574.1"/>
    <property type="molecule type" value="Genomic_DNA"/>
</dbReference>
<keyword evidence="2" id="KW-1185">Reference proteome</keyword>
<reference evidence="1 2" key="1">
    <citation type="submission" date="2020-06" db="EMBL/GenBank/DDBJ databases">
        <authorList>
            <person name="Scott K."/>
        </authorList>
    </citation>
    <scope>NUCLEOTIDE SEQUENCE [LARGE SCALE GENOMIC DNA]</scope>
    <source>
        <strain evidence="1 2">HH1</strain>
    </source>
</reference>
<dbReference type="Proteomes" id="UP001193680">
    <property type="component" value="Unassembled WGS sequence"/>
</dbReference>
<evidence type="ECO:0000313" key="2">
    <source>
        <dbReference type="Proteomes" id="UP001193680"/>
    </source>
</evidence>
<reference evidence="1 2" key="2">
    <citation type="submission" date="2020-11" db="EMBL/GenBank/DDBJ databases">
        <title>Sulfur oxidizing isolate from Hospital Hole Sinkhole.</title>
        <authorList>
            <person name="Scott K.M."/>
        </authorList>
    </citation>
    <scope>NUCLEOTIDE SEQUENCE [LARGE SCALE GENOMIC DNA]</scope>
    <source>
        <strain evidence="1 2">HH1</strain>
    </source>
</reference>
<protein>
    <recommendedName>
        <fullName evidence="3">Response regulatory domain-containing protein</fullName>
    </recommendedName>
</protein>
<name>A0ABS0BUU5_9GAMM</name>
<comment type="caution">
    <text evidence="1">The sequence shown here is derived from an EMBL/GenBank/DDBJ whole genome shotgun (WGS) entry which is preliminary data.</text>
</comment>
<evidence type="ECO:0008006" key="3">
    <source>
        <dbReference type="Google" id="ProtNLM"/>
    </source>
</evidence>
<accession>A0ABS0BUU5</accession>
<sequence length="163" mass="18633">MKAGLTEKLIWLKGKKVAVFDPDESRVAVLKRCFDHYGVDMLWIDNYQAVSALLEARRYSTHRIFLTVFLYAGWVEAFNETWSVMTQKNPHLLQTPLLLVGTDEEKHALSESIDLSMFKEILPEPVTPRALMRTLMRSSPWEVAAGDIPMATLQRGSSHRLKS</sequence>
<evidence type="ECO:0000313" key="1">
    <source>
        <dbReference type="EMBL" id="MBF6057574.1"/>
    </source>
</evidence>
<proteinExistence type="predicted"/>
<gene>
    <name evidence="1" type="ORF">H8792_004390</name>
</gene>